<dbReference type="SUPFAM" id="SSF109998">
    <property type="entry name" value="Triger factor/SurA peptide-binding domain-like"/>
    <property type="match status" value="1"/>
</dbReference>
<dbReference type="InterPro" id="IPR046357">
    <property type="entry name" value="PPIase_dom_sf"/>
</dbReference>
<protein>
    <recommendedName>
        <fullName evidence="9">Periplasmic chaperone PpiD</fullName>
    </recommendedName>
    <alternativeName>
        <fullName evidence="10">Periplasmic folding chaperone</fullName>
    </alternativeName>
</protein>
<keyword evidence="5" id="KW-1133">Transmembrane helix</keyword>
<feature type="domain" description="PpiC" evidence="12">
    <location>
        <begin position="264"/>
        <end position="362"/>
    </location>
</feature>
<keyword evidence="6" id="KW-0472">Membrane</keyword>
<evidence type="ECO:0000313" key="13">
    <source>
        <dbReference type="EMBL" id="RZT89603.1"/>
    </source>
</evidence>
<dbReference type="RefSeq" id="WP_130458323.1">
    <property type="nucleotide sequence ID" value="NZ_SHKM01000001.1"/>
</dbReference>
<dbReference type="InterPro" id="IPR027304">
    <property type="entry name" value="Trigger_fact/SurA_dom_sf"/>
</dbReference>
<dbReference type="PANTHER" id="PTHR47529:SF1">
    <property type="entry name" value="PERIPLASMIC CHAPERONE PPID"/>
    <property type="match status" value="1"/>
</dbReference>
<keyword evidence="14" id="KW-1185">Reference proteome</keyword>
<keyword evidence="3" id="KW-0997">Cell inner membrane</keyword>
<reference evidence="13 14" key="1">
    <citation type="submission" date="2019-02" db="EMBL/GenBank/DDBJ databases">
        <title>Genomic Encyclopedia of Type Strains, Phase IV (KMG-IV): sequencing the most valuable type-strain genomes for metagenomic binning, comparative biology and taxonomic classification.</title>
        <authorList>
            <person name="Goeker M."/>
        </authorList>
    </citation>
    <scope>NUCLEOTIDE SEQUENCE [LARGE SCALE GENOMIC DNA]</scope>
    <source>
        <strain evidence="13 14">DSM 21223</strain>
    </source>
</reference>
<evidence type="ECO:0000256" key="4">
    <source>
        <dbReference type="ARBA" id="ARBA00022692"/>
    </source>
</evidence>
<evidence type="ECO:0000256" key="2">
    <source>
        <dbReference type="ARBA" id="ARBA00022475"/>
    </source>
</evidence>
<keyword evidence="11 13" id="KW-0413">Isomerase</keyword>
<keyword evidence="2" id="KW-1003">Cell membrane</keyword>
<dbReference type="InterPro" id="IPR000297">
    <property type="entry name" value="PPIase_PpiC"/>
</dbReference>
<evidence type="ECO:0000256" key="10">
    <source>
        <dbReference type="ARBA" id="ARBA00042775"/>
    </source>
</evidence>
<evidence type="ECO:0000256" key="5">
    <source>
        <dbReference type="ARBA" id="ARBA00022989"/>
    </source>
</evidence>
<keyword evidence="11" id="KW-0697">Rotamase</keyword>
<dbReference type="PROSITE" id="PS50198">
    <property type="entry name" value="PPIC_PPIASE_2"/>
    <property type="match status" value="1"/>
</dbReference>
<keyword evidence="7" id="KW-0143">Chaperone</keyword>
<dbReference type="Gene3D" id="1.10.4030.10">
    <property type="entry name" value="Porin chaperone SurA, peptide-binding domain"/>
    <property type="match status" value="1"/>
</dbReference>
<evidence type="ECO:0000256" key="8">
    <source>
        <dbReference type="ARBA" id="ARBA00038408"/>
    </source>
</evidence>
<dbReference type="Proteomes" id="UP000292136">
    <property type="component" value="Unassembled WGS sequence"/>
</dbReference>
<evidence type="ECO:0000256" key="7">
    <source>
        <dbReference type="ARBA" id="ARBA00023186"/>
    </source>
</evidence>
<organism evidence="13 14">
    <name type="scientific">Azospira oryzae</name>
    <dbReference type="NCBI Taxonomy" id="146939"/>
    <lineage>
        <taxon>Bacteria</taxon>
        <taxon>Pseudomonadati</taxon>
        <taxon>Pseudomonadota</taxon>
        <taxon>Betaproteobacteria</taxon>
        <taxon>Rhodocyclales</taxon>
        <taxon>Rhodocyclaceae</taxon>
        <taxon>Azospira</taxon>
    </lineage>
</organism>
<evidence type="ECO:0000256" key="11">
    <source>
        <dbReference type="PROSITE-ProRule" id="PRU00278"/>
    </source>
</evidence>
<evidence type="ECO:0000256" key="6">
    <source>
        <dbReference type="ARBA" id="ARBA00023136"/>
    </source>
</evidence>
<dbReference type="Pfam" id="PF13616">
    <property type="entry name" value="Rotamase_3"/>
    <property type="match status" value="1"/>
</dbReference>
<evidence type="ECO:0000256" key="3">
    <source>
        <dbReference type="ARBA" id="ARBA00022519"/>
    </source>
</evidence>
<comment type="similarity">
    <text evidence="8">Belongs to the PpiD chaperone family.</text>
</comment>
<proteinExistence type="inferred from homology"/>
<dbReference type="Gene3D" id="3.10.50.40">
    <property type="match status" value="1"/>
</dbReference>
<dbReference type="SUPFAM" id="SSF54534">
    <property type="entry name" value="FKBP-like"/>
    <property type="match status" value="1"/>
</dbReference>
<keyword evidence="4" id="KW-0812">Transmembrane</keyword>
<name>A0ABY0ISY8_9RHOO</name>
<comment type="caution">
    <text evidence="13">The sequence shown here is derived from an EMBL/GenBank/DDBJ whole genome shotgun (WGS) entry which is preliminary data.</text>
</comment>
<dbReference type="Pfam" id="PF13624">
    <property type="entry name" value="SurA_N_3"/>
    <property type="match status" value="1"/>
</dbReference>
<dbReference type="EMBL" id="SHKM01000001">
    <property type="protein sequence ID" value="RZT89603.1"/>
    <property type="molecule type" value="Genomic_DNA"/>
</dbReference>
<dbReference type="InterPro" id="IPR052029">
    <property type="entry name" value="PpiD_chaperone"/>
</dbReference>
<comment type="subcellular location">
    <subcellularLocation>
        <location evidence="1">Cell inner membrane</location>
        <topology evidence="1">Single-pass type II membrane protein</topology>
        <orientation evidence="1">Periplasmic side</orientation>
    </subcellularLocation>
</comment>
<evidence type="ECO:0000256" key="1">
    <source>
        <dbReference type="ARBA" id="ARBA00004382"/>
    </source>
</evidence>
<evidence type="ECO:0000259" key="12">
    <source>
        <dbReference type="PROSITE" id="PS50198"/>
    </source>
</evidence>
<gene>
    <name evidence="13" type="ORF">EV678_0396</name>
</gene>
<evidence type="ECO:0000313" key="14">
    <source>
        <dbReference type="Proteomes" id="UP000292136"/>
    </source>
</evidence>
<evidence type="ECO:0000256" key="9">
    <source>
        <dbReference type="ARBA" id="ARBA00040743"/>
    </source>
</evidence>
<dbReference type="PANTHER" id="PTHR47529">
    <property type="entry name" value="PEPTIDYL-PROLYL CIS-TRANS ISOMERASE D"/>
    <property type="match status" value="1"/>
</dbReference>
<dbReference type="GO" id="GO:0016853">
    <property type="term" value="F:isomerase activity"/>
    <property type="evidence" value="ECO:0007669"/>
    <property type="project" value="UniProtKB-KW"/>
</dbReference>
<sequence>MFDAVRNNKRIVQVFLGLITLPFAFWGVESYIRNAGDSRDVATVGGTPITLQQYQQAWRNQQERLRGALGPNYNPALMESPEARLAVVNSLVDQRVLLLEANKRRLMASDDLLRDVISKIPALQEDGKFSAARYETALKAQGLTQTGFEAQLRQDLTLQQLVGSVSDTGMVAAAAAEAMLRIQAEERQVAELRIVPEQFAAQAKPSAEAMQKFYEENRASFEIPEQVRAEFVQLSVDALLAQLVVTPEEIKSWYEGHKDRYQQSEERRASHILIPSGSDVAQAKSKAEAVLKEVQQNPAKFADIAKRESKDPGSASKGGDLGFFGKGSMVKPFEDAVFSQKEGELSGLVQSDFGFHIIKVTGIKGGKLKTLDEVKPEIEAELKRQAASRKFAEAAEAFSNTVYEQSDSLKPAADRFKLPLQQTGWFSRRGGQNAGVLGNEKALAALFGEDVLKNKRNTEAVEIAPNTLVAARIVEHKPASLKPFDTVKGQIEEILKIQESNALAKKAGEEKLAQLKAGEDKLGWALVKNVSRMEGSRQVPPAALQAIFKADAGKLPAYTGVEFPNNGGYVLYKIMKVSQPSSLDEGKRKVLQKEYTSLVAQEDFAAYLAGLRARYKVEVNKAALEDNKDR</sequence>
<accession>A0ABY0ISY8</accession>